<comment type="caution">
    <text evidence="2">The sequence shown here is derived from an EMBL/GenBank/DDBJ whole genome shotgun (WGS) entry which is preliminary data.</text>
</comment>
<organism evidence="2 3">
    <name type="scientific">Macrophomina phaseolina</name>
    <dbReference type="NCBI Taxonomy" id="35725"/>
    <lineage>
        <taxon>Eukaryota</taxon>
        <taxon>Fungi</taxon>
        <taxon>Dikarya</taxon>
        <taxon>Ascomycota</taxon>
        <taxon>Pezizomycotina</taxon>
        <taxon>Dothideomycetes</taxon>
        <taxon>Dothideomycetes incertae sedis</taxon>
        <taxon>Botryosphaeriales</taxon>
        <taxon>Botryosphaeriaceae</taxon>
        <taxon>Macrophomina</taxon>
    </lineage>
</organism>
<accession>A0ABQ8GH31</accession>
<proteinExistence type="predicted"/>
<evidence type="ECO:0000256" key="1">
    <source>
        <dbReference type="SAM" id="MobiDB-lite"/>
    </source>
</evidence>
<keyword evidence="3" id="KW-1185">Reference proteome</keyword>
<reference evidence="2 3" key="1">
    <citation type="journal article" date="2021" name="Nat. Commun.">
        <title>Genetic determinants of endophytism in the Arabidopsis root mycobiome.</title>
        <authorList>
            <person name="Mesny F."/>
            <person name="Miyauchi S."/>
            <person name="Thiergart T."/>
            <person name="Pickel B."/>
            <person name="Atanasova L."/>
            <person name="Karlsson M."/>
            <person name="Huettel B."/>
            <person name="Barry K.W."/>
            <person name="Haridas S."/>
            <person name="Chen C."/>
            <person name="Bauer D."/>
            <person name="Andreopoulos W."/>
            <person name="Pangilinan J."/>
            <person name="LaButti K."/>
            <person name="Riley R."/>
            <person name="Lipzen A."/>
            <person name="Clum A."/>
            <person name="Drula E."/>
            <person name="Henrissat B."/>
            <person name="Kohler A."/>
            <person name="Grigoriev I.V."/>
            <person name="Martin F.M."/>
            <person name="Hacquard S."/>
        </authorList>
    </citation>
    <scope>NUCLEOTIDE SEQUENCE [LARGE SCALE GENOMIC DNA]</scope>
    <source>
        <strain evidence="2 3">MPI-SDFR-AT-0080</strain>
    </source>
</reference>
<gene>
    <name evidence="2" type="ORF">B0J12DRAFT_430199</name>
</gene>
<sequence>MPPRPSACRGAVQHATFQRTQHVWITDDVLADAFHRFLNVSNASRKRYGSNVPGPLEARRRASKRRIMGLATVSPGVGPDIGVLFGTENPGIQAWKWEAPKRIELPLSHDKPSASVLPQWLSNFRQTTENPSFQQTDPLEIYQGRLVSVRNSSDLESLWSEIGVEPQYKVIFSRMANTHFLDNLGTRGVGYQAYSGFLRNPKLNVPEAHNIKAFVDYMKKKGVTQAGLGELINRVRDSLRLGTMSKSELRPVLDEIPALCAKACQGDAKAANNWQFGAYWAIWRGMTSCKIVPVDRFDNDIIRKIAEKLLVLKDPPAISDPAKLERINATSHTDPALFRLEVYRQLWPTVSSGDAQDFVPHLVCWIRSLVEVNTRDFDRSRSDLSPEVLKSLLNSMDAGKAQQVMTDTTSALLPVSGDMSMEEHPQRLLHFWFLVISQTRHCWVDIFARDASLALRINPIMAIPYLKKYPIVTMCHFWMRHWLPRYVAEDGGHEQWKRSQKRVRRLFEERRGMPNERKSRQVTLLLNIISALQAAHVPFRTALCKVVELAYAILGPHRAQDLYREAVKEGMVERDPRPFAAAIETIAATNPMHALKCFKSSPDVWLALCPKLPLALIQHDSLPRDELFALLQRRPPGASSNAFSALDINLVHIIAYGYANQTERPTRHRFRNVYFCYLYLRDHGAPLSPLFSKALVRAAITAPLENNEWVSTVKLRWVLRLVRGIEGPEVADKLDKLVWQWRGEVIMRARRRWAAAGLLAKKGTGTVTGAREEGLFSHDFPRWKRSFRKMVMNAGFFAPKFMTRARFSLRFGRQRPWGRLSKREGGRGGVTNPGGKWKGHHVSLY</sequence>
<dbReference type="EMBL" id="JAGTJR010000008">
    <property type="protein sequence ID" value="KAH7055771.1"/>
    <property type="molecule type" value="Genomic_DNA"/>
</dbReference>
<feature type="region of interest" description="Disordered" evidence="1">
    <location>
        <begin position="820"/>
        <end position="845"/>
    </location>
</feature>
<dbReference type="Proteomes" id="UP000774617">
    <property type="component" value="Unassembled WGS sequence"/>
</dbReference>
<protein>
    <submittedName>
        <fullName evidence="2">Uncharacterized protein</fullName>
    </submittedName>
</protein>
<evidence type="ECO:0000313" key="3">
    <source>
        <dbReference type="Proteomes" id="UP000774617"/>
    </source>
</evidence>
<name>A0ABQ8GH31_9PEZI</name>
<evidence type="ECO:0000313" key="2">
    <source>
        <dbReference type="EMBL" id="KAH7055771.1"/>
    </source>
</evidence>